<dbReference type="GO" id="GO:0006508">
    <property type="term" value="P:proteolysis"/>
    <property type="evidence" value="ECO:0007669"/>
    <property type="project" value="UniProtKB-KW"/>
</dbReference>
<gene>
    <name evidence="10" type="ORF">HHI36_015149</name>
</gene>
<evidence type="ECO:0000256" key="4">
    <source>
        <dbReference type="ARBA" id="ARBA00022801"/>
    </source>
</evidence>
<comment type="subunit">
    <text evidence="8">Heterodimer of an alpha and beta chain produced by autocleavage.</text>
</comment>
<keyword evidence="3" id="KW-0645">Protease</keyword>
<keyword evidence="5" id="KW-0068">Autocatalytic cleavage</keyword>
<organism evidence="10 11">
    <name type="scientific">Cryptolaemus montrouzieri</name>
    <dbReference type="NCBI Taxonomy" id="559131"/>
    <lineage>
        <taxon>Eukaryota</taxon>
        <taxon>Metazoa</taxon>
        <taxon>Ecdysozoa</taxon>
        <taxon>Arthropoda</taxon>
        <taxon>Hexapoda</taxon>
        <taxon>Insecta</taxon>
        <taxon>Pterygota</taxon>
        <taxon>Neoptera</taxon>
        <taxon>Endopterygota</taxon>
        <taxon>Coleoptera</taxon>
        <taxon>Polyphaga</taxon>
        <taxon>Cucujiformia</taxon>
        <taxon>Coccinelloidea</taxon>
        <taxon>Coccinellidae</taxon>
        <taxon>Scymninae</taxon>
        <taxon>Scymnini</taxon>
        <taxon>Cryptolaemus</taxon>
    </lineage>
</organism>
<dbReference type="PANTHER" id="PTHR10188:SF41">
    <property type="entry name" value="ISOASPARTYL PEPTIDASE_L-ASPARAGINASE"/>
    <property type="match status" value="1"/>
</dbReference>
<dbReference type="SUPFAM" id="SSF56235">
    <property type="entry name" value="N-terminal nucleophile aminohydrolases (Ntn hydrolases)"/>
    <property type="match status" value="1"/>
</dbReference>
<comment type="function">
    <text evidence="7">Has both L-asparaginase and beta-aspartyl peptidase activity. Does not have aspartylglucosaminidase activity and is inactive toward GlcNAc-L-Asn. Likewise, has no activity toward glutamine.</text>
</comment>
<dbReference type="PANTHER" id="PTHR10188">
    <property type="entry name" value="L-ASPARAGINASE"/>
    <property type="match status" value="1"/>
</dbReference>
<accession>A0ABD2N561</accession>
<protein>
    <submittedName>
        <fullName evidence="10">Uncharacterized protein</fullName>
    </submittedName>
</protein>
<sequence length="117" mass="12388">MVGRSSDTSLIGSGTYADDQIGAVSTTGHGDSIIKYCLAYAILKAMENGLDAQTGTQSVIEKMTAKLNNTAGAITISKSGEVGVGFTSKRMGWAYQKGDTIFYGIERGEIESEKVHE</sequence>
<dbReference type="Gene3D" id="3.60.20.30">
    <property type="entry name" value="(Glycosyl)asparaginase"/>
    <property type="match status" value="1"/>
</dbReference>
<comment type="catalytic activity">
    <reaction evidence="6">
        <text>L-asparagine + H2O = L-aspartate + NH4(+)</text>
        <dbReference type="Rhea" id="RHEA:21016"/>
        <dbReference type="ChEBI" id="CHEBI:15377"/>
        <dbReference type="ChEBI" id="CHEBI:28938"/>
        <dbReference type="ChEBI" id="CHEBI:29991"/>
        <dbReference type="ChEBI" id="CHEBI:58048"/>
        <dbReference type="EC" id="3.5.1.1"/>
    </reaction>
</comment>
<proteinExistence type="inferred from homology"/>
<dbReference type="FunFam" id="3.60.20.30:FF:000001">
    <property type="entry name" value="Isoaspartyl peptidase/L-asparaginase"/>
    <property type="match status" value="1"/>
</dbReference>
<evidence type="ECO:0000256" key="9">
    <source>
        <dbReference type="PIRSR" id="PIRSR600246-2"/>
    </source>
</evidence>
<evidence type="ECO:0000256" key="7">
    <source>
        <dbReference type="ARBA" id="ARBA00054922"/>
    </source>
</evidence>
<dbReference type="AlphaFoldDB" id="A0ABD2N561"/>
<evidence type="ECO:0000256" key="8">
    <source>
        <dbReference type="ARBA" id="ARBA00061780"/>
    </source>
</evidence>
<evidence type="ECO:0000313" key="10">
    <source>
        <dbReference type="EMBL" id="KAL3273719.1"/>
    </source>
</evidence>
<keyword evidence="11" id="KW-1185">Reference proteome</keyword>
<evidence type="ECO:0000256" key="6">
    <source>
        <dbReference type="ARBA" id="ARBA00049366"/>
    </source>
</evidence>
<dbReference type="InterPro" id="IPR000246">
    <property type="entry name" value="Peptidase_T2"/>
</dbReference>
<comment type="catalytic activity">
    <reaction evidence="1">
        <text>Cleavage of a beta-linked Asp residue from the N-terminus of a polypeptide.</text>
        <dbReference type="EC" id="3.4.19.5"/>
    </reaction>
</comment>
<dbReference type="GO" id="GO:0004067">
    <property type="term" value="F:asparaginase activity"/>
    <property type="evidence" value="ECO:0007669"/>
    <property type="project" value="UniProtKB-EC"/>
</dbReference>
<dbReference type="EMBL" id="JABFTP020000062">
    <property type="protein sequence ID" value="KAL3273719.1"/>
    <property type="molecule type" value="Genomic_DNA"/>
</dbReference>
<keyword evidence="4" id="KW-0378">Hydrolase</keyword>
<feature type="binding site" evidence="9">
    <location>
        <begin position="4"/>
        <end position="7"/>
    </location>
    <ligand>
        <name>substrate</name>
    </ligand>
</feature>
<dbReference type="InterPro" id="IPR029055">
    <property type="entry name" value="Ntn_hydrolases_N"/>
</dbReference>
<comment type="caution">
    <text evidence="10">The sequence shown here is derived from an EMBL/GenBank/DDBJ whole genome shotgun (WGS) entry which is preliminary data.</text>
</comment>
<evidence type="ECO:0000256" key="5">
    <source>
        <dbReference type="ARBA" id="ARBA00022813"/>
    </source>
</evidence>
<reference evidence="10 11" key="1">
    <citation type="journal article" date="2021" name="BMC Biol.">
        <title>Horizontally acquired antibacterial genes associated with adaptive radiation of ladybird beetles.</title>
        <authorList>
            <person name="Li H.S."/>
            <person name="Tang X.F."/>
            <person name="Huang Y.H."/>
            <person name="Xu Z.Y."/>
            <person name="Chen M.L."/>
            <person name="Du X.Y."/>
            <person name="Qiu B.Y."/>
            <person name="Chen P.T."/>
            <person name="Zhang W."/>
            <person name="Slipinski A."/>
            <person name="Escalona H.E."/>
            <person name="Waterhouse R.M."/>
            <person name="Zwick A."/>
            <person name="Pang H."/>
        </authorList>
    </citation>
    <scope>NUCLEOTIDE SEQUENCE [LARGE SCALE GENOMIC DNA]</scope>
    <source>
        <strain evidence="10">SYSU2018</strain>
    </source>
</reference>
<name>A0ABD2N561_9CUCU</name>
<comment type="similarity">
    <text evidence="2">Belongs to the Ntn-hydrolase family.</text>
</comment>
<evidence type="ECO:0000256" key="3">
    <source>
        <dbReference type="ARBA" id="ARBA00022670"/>
    </source>
</evidence>
<evidence type="ECO:0000256" key="1">
    <source>
        <dbReference type="ARBA" id="ARBA00000306"/>
    </source>
</evidence>
<dbReference type="Pfam" id="PF01112">
    <property type="entry name" value="Asparaginase_2"/>
    <property type="match status" value="1"/>
</dbReference>
<evidence type="ECO:0000256" key="2">
    <source>
        <dbReference type="ARBA" id="ARBA00010872"/>
    </source>
</evidence>
<feature type="binding site" evidence="9">
    <location>
        <begin position="27"/>
        <end position="30"/>
    </location>
    <ligand>
        <name>substrate</name>
    </ligand>
</feature>
<dbReference type="GO" id="GO:0008798">
    <property type="term" value="F:beta-aspartyl-peptidase activity"/>
    <property type="evidence" value="ECO:0007669"/>
    <property type="project" value="UniProtKB-EC"/>
</dbReference>
<dbReference type="Proteomes" id="UP001516400">
    <property type="component" value="Unassembled WGS sequence"/>
</dbReference>
<evidence type="ECO:0000313" key="11">
    <source>
        <dbReference type="Proteomes" id="UP001516400"/>
    </source>
</evidence>